<evidence type="ECO:0000313" key="9">
    <source>
        <dbReference type="EMBL" id="TCL76346.1"/>
    </source>
</evidence>
<keyword evidence="3 5" id="KW-0689">Ribosomal protein</keyword>
<keyword evidence="2 5" id="KW-0694">RNA-binding</keyword>
<dbReference type="SUPFAM" id="SSF50715">
    <property type="entry name" value="Ribosomal protein L25-like"/>
    <property type="match status" value="1"/>
</dbReference>
<feature type="region of interest" description="Disordered" evidence="6">
    <location>
        <begin position="184"/>
        <end position="207"/>
    </location>
</feature>
<dbReference type="InterPro" id="IPR001021">
    <property type="entry name" value="Ribosomal_bL25_long"/>
</dbReference>
<dbReference type="InterPro" id="IPR020056">
    <property type="entry name" value="Rbsml_bL25/Gln-tRNA_synth_N"/>
</dbReference>
<dbReference type="InterPro" id="IPR037121">
    <property type="entry name" value="Ribosomal_bL25_C"/>
</dbReference>
<dbReference type="InterPro" id="IPR020057">
    <property type="entry name" value="Ribosomal_bL25_b-dom"/>
</dbReference>
<sequence>MELSLSAVTREGVGTLKVRKLRNEGQIPAVLYGEGKPNQNIAVNGRELEILLREGSGKLINLQLKLAKGVKREHVLIKELQKHPVKGGVTHLDLLRVAMDQPVTVKVPLRLVHEEKRPRDGAVLETMIHELEVSCLPTAIPEHIEVDISGLNIGETIHVKDLQLAPGVKVLNSPEEALVLASAPTVAETPPPAEAAEAEVAEGKQAE</sequence>
<comment type="subunit">
    <text evidence="5">Part of the 50S ribosomal subunit; part of the 5S rRNA/L5/L18/L25 subcomplex. Contacts the 5S rRNA. Binds to the 5S rRNA independently of L5 and L18.</text>
</comment>
<evidence type="ECO:0000313" key="10">
    <source>
        <dbReference type="Proteomes" id="UP000295008"/>
    </source>
</evidence>
<feature type="domain" description="Large ribosomal subunit protein bL25 L25" evidence="7">
    <location>
        <begin position="5"/>
        <end position="94"/>
    </location>
</feature>
<accession>A0A4R1SA25</accession>
<evidence type="ECO:0000256" key="1">
    <source>
        <dbReference type="ARBA" id="ARBA00022730"/>
    </source>
</evidence>
<evidence type="ECO:0000256" key="4">
    <source>
        <dbReference type="ARBA" id="ARBA00023274"/>
    </source>
</evidence>
<dbReference type="CDD" id="cd00495">
    <property type="entry name" value="Ribosomal_L25_TL5_CTC"/>
    <property type="match status" value="1"/>
</dbReference>
<evidence type="ECO:0000256" key="3">
    <source>
        <dbReference type="ARBA" id="ARBA00022980"/>
    </source>
</evidence>
<comment type="similarity">
    <text evidence="5">Belongs to the bacterial ribosomal protein bL25 family. CTC subfamily.</text>
</comment>
<dbReference type="PANTHER" id="PTHR33284:SF1">
    <property type="entry name" value="RIBOSOMAL PROTEIN L25_GLN-TRNA SYNTHETASE, ANTI-CODON-BINDING DOMAIN-CONTAINING PROTEIN"/>
    <property type="match status" value="1"/>
</dbReference>
<feature type="domain" description="Large ribosomal subunit protein bL25 beta" evidence="8">
    <location>
        <begin position="103"/>
        <end position="184"/>
    </location>
</feature>
<keyword evidence="4 5" id="KW-0687">Ribonucleoprotein</keyword>
<dbReference type="InterPro" id="IPR029751">
    <property type="entry name" value="Ribosomal_L25_dom"/>
</dbReference>
<dbReference type="GO" id="GO:0022625">
    <property type="term" value="C:cytosolic large ribosomal subunit"/>
    <property type="evidence" value="ECO:0007669"/>
    <property type="project" value="TreeGrafter"/>
</dbReference>
<proteinExistence type="inferred from homology"/>
<reference evidence="9 10" key="1">
    <citation type="submission" date="2019-03" db="EMBL/GenBank/DDBJ databases">
        <title>Genomic Encyclopedia of Type Strains, Phase IV (KMG-IV): sequencing the most valuable type-strain genomes for metagenomic binning, comparative biology and taxonomic classification.</title>
        <authorList>
            <person name="Goeker M."/>
        </authorList>
    </citation>
    <scope>NUCLEOTIDE SEQUENCE [LARGE SCALE GENOMIC DNA]</scope>
    <source>
        <strain evidence="9 10">LX-B</strain>
    </source>
</reference>
<evidence type="ECO:0000259" key="7">
    <source>
        <dbReference type="Pfam" id="PF01386"/>
    </source>
</evidence>
<organism evidence="9 10">
    <name type="scientific">Hydrogenispora ethanolica</name>
    <dbReference type="NCBI Taxonomy" id="1082276"/>
    <lineage>
        <taxon>Bacteria</taxon>
        <taxon>Bacillati</taxon>
        <taxon>Bacillota</taxon>
        <taxon>Hydrogenispora</taxon>
    </lineage>
</organism>
<dbReference type="OrthoDB" id="9790002at2"/>
<dbReference type="GO" id="GO:0008097">
    <property type="term" value="F:5S rRNA binding"/>
    <property type="evidence" value="ECO:0007669"/>
    <property type="project" value="InterPro"/>
</dbReference>
<name>A0A4R1SA25_HYDET</name>
<dbReference type="Proteomes" id="UP000295008">
    <property type="component" value="Unassembled WGS sequence"/>
</dbReference>
<gene>
    <name evidence="5" type="primary">rplY</name>
    <name evidence="5" type="synonym">ctc</name>
    <name evidence="9" type="ORF">EDC14_1002103</name>
</gene>
<dbReference type="RefSeq" id="WP_132012532.1">
    <property type="nucleotide sequence ID" value="NZ_SLUN01000002.1"/>
</dbReference>
<dbReference type="Pfam" id="PF14693">
    <property type="entry name" value="Ribosomal_TL5_C"/>
    <property type="match status" value="1"/>
</dbReference>
<comment type="function">
    <text evidence="5">This is one of the proteins that binds to the 5S RNA in the ribosome where it forms part of the central protuberance.</text>
</comment>
<keyword evidence="1 5" id="KW-0699">rRNA-binding</keyword>
<comment type="caution">
    <text evidence="9">The sequence shown here is derived from an EMBL/GenBank/DDBJ whole genome shotgun (WGS) entry which is preliminary data.</text>
</comment>
<dbReference type="Gene3D" id="2.170.120.20">
    <property type="entry name" value="Ribosomal protein L25, beta domain"/>
    <property type="match status" value="1"/>
</dbReference>
<keyword evidence="10" id="KW-1185">Reference proteome</keyword>
<dbReference type="AlphaFoldDB" id="A0A4R1SA25"/>
<dbReference type="GO" id="GO:0003735">
    <property type="term" value="F:structural constituent of ribosome"/>
    <property type="evidence" value="ECO:0007669"/>
    <property type="project" value="InterPro"/>
</dbReference>
<dbReference type="InterPro" id="IPR011035">
    <property type="entry name" value="Ribosomal_bL25/Gln-tRNA_synth"/>
</dbReference>
<protein>
    <recommendedName>
        <fullName evidence="5">Large ribosomal subunit protein bL25</fullName>
    </recommendedName>
    <alternativeName>
        <fullName evidence="5">General stress protein CTC</fullName>
    </alternativeName>
</protein>
<evidence type="ECO:0000256" key="6">
    <source>
        <dbReference type="SAM" id="MobiDB-lite"/>
    </source>
</evidence>
<evidence type="ECO:0000259" key="8">
    <source>
        <dbReference type="Pfam" id="PF14693"/>
    </source>
</evidence>
<evidence type="ECO:0000256" key="5">
    <source>
        <dbReference type="HAMAP-Rule" id="MF_01334"/>
    </source>
</evidence>
<dbReference type="InterPro" id="IPR020930">
    <property type="entry name" value="Ribosomal_uL5_bac-type"/>
</dbReference>
<dbReference type="NCBIfam" id="TIGR00731">
    <property type="entry name" value="bL25_bact_ctc"/>
    <property type="match status" value="1"/>
</dbReference>
<dbReference type="HAMAP" id="MF_01334">
    <property type="entry name" value="Ribosomal_bL25_CTC"/>
    <property type="match status" value="1"/>
</dbReference>
<evidence type="ECO:0000256" key="2">
    <source>
        <dbReference type="ARBA" id="ARBA00022884"/>
    </source>
</evidence>
<dbReference type="Gene3D" id="2.40.240.10">
    <property type="entry name" value="Ribosomal Protein L25, Chain P"/>
    <property type="match status" value="1"/>
</dbReference>
<dbReference type="EMBL" id="SLUN01000002">
    <property type="protein sequence ID" value="TCL76346.1"/>
    <property type="molecule type" value="Genomic_DNA"/>
</dbReference>
<dbReference type="GO" id="GO:0006412">
    <property type="term" value="P:translation"/>
    <property type="evidence" value="ECO:0007669"/>
    <property type="project" value="UniProtKB-UniRule"/>
</dbReference>
<dbReference type="Pfam" id="PF01386">
    <property type="entry name" value="Ribosomal_L25p"/>
    <property type="match status" value="1"/>
</dbReference>
<dbReference type="PANTHER" id="PTHR33284">
    <property type="entry name" value="RIBOSOMAL PROTEIN L25/GLN-TRNA SYNTHETASE, ANTI-CODON-BINDING DOMAIN-CONTAINING PROTEIN"/>
    <property type="match status" value="1"/>
</dbReference>